<dbReference type="EMBL" id="CP122539">
    <property type="protein sequence ID" value="WGH74235.1"/>
    <property type="molecule type" value="Genomic_DNA"/>
</dbReference>
<name>A0ABY8L2B4_9FLAO</name>
<evidence type="ECO:0000313" key="2">
    <source>
        <dbReference type="EMBL" id="WGH74235.1"/>
    </source>
</evidence>
<reference evidence="2 3" key="1">
    <citation type="submission" date="2023-04" db="EMBL/GenBank/DDBJ databases">
        <title>Tenacibaculum tangerinum sp. nov., isolated from sea tidal flat of South Korea.</title>
        <authorList>
            <person name="Lee S.H."/>
            <person name="Kim J.-J."/>
        </authorList>
    </citation>
    <scope>NUCLEOTIDE SEQUENCE [LARGE SCALE GENOMIC DNA]</scope>
    <source>
        <strain evidence="2 3">GRR-S3-23</strain>
    </source>
</reference>
<organism evidence="2 3">
    <name type="scientific">Tenacibaculum tangerinum</name>
    <dbReference type="NCBI Taxonomy" id="3038772"/>
    <lineage>
        <taxon>Bacteria</taxon>
        <taxon>Pseudomonadati</taxon>
        <taxon>Bacteroidota</taxon>
        <taxon>Flavobacteriia</taxon>
        <taxon>Flavobacteriales</taxon>
        <taxon>Flavobacteriaceae</taxon>
        <taxon>Tenacibaculum</taxon>
    </lineage>
</organism>
<feature type="transmembrane region" description="Helical" evidence="1">
    <location>
        <begin position="61"/>
        <end position="78"/>
    </location>
</feature>
<evidence type="ECO:0000313" key="3">
    <source>
        <dbReference type="Proteomes" id="UP001232001"/>
    </source>
</evidence>
<keyword evidence="1" id="KW-0472">Membrane</keyword>
<protein>
    <submittedName>
        <fullName evidence="2">MATE family efflux transporter</fullName>
    </submittedName>
</protein>
<accession>A0ABY8L2B4</accession>
<dbReference type="Pfam" id="PF01554">
    <property type="entry name" value="MatE"/>
    <property type="match status" value="1"/>
</dbReference>
<keyword evidence="1" id="KW-0812">Transmembrane</keyword>
<feature type="transmembrane region" description="Helical" evidence="1">
    <location>
        <begin position="84"/>
        <end position="106"/>
    </location>
</feature>
<dbReference type="InterPro" id="IPR002528">
    <property type="entry name" value="MATE_fam"/>
</dbReference>
<proteinExistence type="predicted"/>
<dbReference type="InterPro" id="IPR047135">
    <property type="entry name" value="YsiQ"/>
</dbReference>
<gene>
    <name evidence="2" type="ORF">P8625_08890</name>
</gene>
<keyword evidence="3" id="KW-1185">Reference proteome</keyword>
<dbReference type="PANTHER" id="PTHR42925:SF2">
    <property type="entry name" value="NA+ DRIVEN MULTIDRUG EFFLUX PUMP"/>
    <property type="match status" value="1"/>
</dbReference>
<feature type="transmembrane region" description="Helical" evidence="1">
    <location>
        <begin position="155"/>
        <end position="179"/>
    </location>
</feature>
<sequence length="250" mass="28371">MATIISQFPAILILIYHLKKEKNPLLDYFKIRKEAKKESLVILKRVLPLSLEPISFNLKDIFIIAFIGNISSIAIASYTYSKNILIFLTTVLAGALGVTVQIFSSYNIGKENYSKADAYIKKSLKYYIPILFFTMLIVYLFSDLVFSVFTINKEVLLFIGIIIPYFIFSETFQAISLIISPTLRGVGNPKLISVFSVSSNWILGVLGSFVFAFYFKMGLSGILLGIFLDEILRAGFNYVLWKKWLKSNTK</sequence>
<dbReference type="RefSeq" id="WP_279650116.1">
    <property type="nucleotide sequence ID" value="NZ_CP122539.1"/>
</dbReference>
<evidence type="ECO:0000256" key="1">
    <source>
        <dbReference type="SAM" id="Phobius"/>
    </source>
</evidence>
<feature type="transmembrane region" description="Helical" evidence="1">
    <location>
        <begin position="221"/>
        <end position="241"/>
    </location>
</feature>
<dbReference type="Proteomes" id="UP001232001">
    <property type="component" value="Chromosome"/>
</dbReference>
<keyword evidence="1" id="KW-1133">Transmembrane helix</keyword>
<feature type="transmembrane region" description="Helical" evidence="1">
    <location>
        <begin position="126"/>
        <end position="149"/>
    </location>
</feature>
<dbReference type="PANTHER" id="PTHR42925">
    <property type="entry name" value="MULTIDRUG AND TOXIN EFFLUX PROTEIN MATE FAMILY"/>
    <property type="match status" value="1"/>
</dbReference>
<feature type="transmembrane region" description="Helical" evidence="1">
    <location>
        <begin position="191"/>
        <end position="215"/>
    </location>
</feature>